<dbReference type="PRINTS" id="PR00929">
    <property type="entry name" value="ATHOOK"/>
</dbReference>
<dbReference type="PANTHER" id="PTHR23341">
    <property type="entry name" value="HIGH MOBILITY GROUP PROTEINS HMG-A AND C"/>
    <property type="match status" value="1"/>
</dbReference>
<dbReference type="GO" id="GO:0005634">
    <property type="term" value="C:nucleus"/>
    <property type="evidence" value="ECO:0007669"/>
    <property type="project" value="UniProtKB-SubCell"/>
</dbReference>
<dbReference type="GO" id="GO:0003712">
    <property type="term" value="F:transcription coregulator activity"/>
    <property type="evidence" value="ECO:0007669"/>
    <property type="project" value="TreeGrafter"/>
</dbReference>
<dbReference type="AlphaFoldDB" id="A0A3L8S2N4"/>
<evidence type="ECO:0000256" key="8">
    <source>
        <dbReference type="ARBA" id="ARBA00023163"/>
    </source>
</evidence>
<keyword evidence="8" id="KW-0804">Transcription</keyword>
<keyword evidence="6" id="KW-0805">Transcription regulation</keyword>
<evidence type="ECO:0000256" key="4">
    <source>
        <dbReference type="ARBA" id="ARBA00022737"/>
    </source>
</evidence>
<keyword evidence="7" id="KW-0238">DNA-binding</keyword>
<keyword evidence="5" id="KW-0007">Acetylation</keyword>
<evidence type="ECO:0000256" key="6">
    <source>
        <dbReference type="ARBA" id="ARBA00023015"/>
    </source>
</evidence>
<gene>
    <name evidence="11" type="ORF">DV515_00013115</name>
</gene>
<dbReference type="InterPro" id="IPR017956">
    <property type="entry name" value="AT_hook_DNA-bd_motif"/>
</dbReference>
<evidence type="ECO:0000256" key="9">
    <source>
        <dbReference type="ARBA" id="ARBA00023242"/>
    </source>
</evidence>
<dbReference type="PANTHER" id="PTHR23341:SF2">
    <property type="entry name" value="HIGH MOBILITY GROUP PROTEIN HMG-12"/>
    <property type="match status" value="1"/>
</dbReference>
<reference evidence="11 12" key="1">
    <citation type="journal article" date="2018" name="Proc. R. Soc. B">
        <title>A non-coding region near Follistatin controls head colour polymorphism in the Gouldian finch.</title>
        <authorList>
            <person name="Toomey M.B."/>
            <person name="Marques C.I."/>
            <person name="Andrade P."/>
            <person name="Araujo P.M."/>
            <person name="Sabatino S."/>
            <person name="Gazda M.A."/>
            <person name="Afonso S."/>
            <person name="Lopes R.J."/>
            <person name="Corbo J.C."/>
            <person name="Carneiro M."/>
        </authorList>
    </citation>
    <scope>NUCLEOTIDE SEQUENCE [LARGE SCALE GENOMIC DNA]</scope>
    <source>
        <strain evidence="11">Red01</strain>
        <tissue evidence="11">Muscle</tissue>
    </source>
</reference>
<evidence type="ECO:0000256" key="2">
    <source>
        <dbReference type="ARBA" id="ARBA00010812"/>
    </source>
</evidence>
<dbReference type="GO" id="GO:0003677">
    <property type="term" value="F:DNA binding"/>
    <property type="evidence" value="ECO:0007669"/>
    <property type="project" value="UniProtKB-KW"/>
</dbReference>
<protein>
    <recommendedName>
        <fullName evidence="13">High mobility group AT-hook protein 1</fullName>
    </recommendedName>
</protein>
<feature type="region of interest" description="Disordered" evidence="10">
    <location>
        <begin position="180"/>
        <end position="324"/>
    </location>
</feature>
<dbReference type="GO" id="GO:0006355">
    <property type="term" value="P:regulation of DNA-templated transcription"/>
    <property type="evidence" value="ECO:0007669"/>
    <property type="project" value="InterPro"/>
</dbReference>
<evidence type="ECO:0000313" key="12">
    <source>
        <dbReference type="Proteomes" id="UP000276834"/>
    </source>
</evidence>
<dbReference type="PRINTS" id="PR00930">
    <property type="entry name" value="HIGHMOBLTYIY"/>
</dbReference>
<dbReference type="InterPro" id="IPR000116">
    <property type="entry name" value="HMGA"/>
</dbReference>
<sequence>MRSHSKCLCLGSLGTGRSQQRRWDGSALCGEKEGLDQESETDEEEDITSQHVTFVHVFYITLVWWLADHTRALLSDVIWIRLGSQLLDTSPSLLSSLLVLLGLSQAVLPNFSTGFEKDVPLVADEKVGPAGGTWGLSSAQGQWGKELFMLAVIFDLAGGEEVKQSRKSNLLDYNLQTGESASMSNEGSENPISSTLTQSLKRKRGRPKKQPQEDGGNKATIPQDGEEPQPVKKPRGRPKGSKKNTVPTGGTAEPSAGKRRRGRPRKWPKPVVQEESQGGNPLENSDLNLNSAPATQDITGKDGSKSAKTTGPRRCLSNIPAAAQ</sequence>
<feature type="compositionally biased region" description="Basic residues" evidence="10">
    <location>
        <begin position="200"/>
        <end position="209"/>
    </location>
</feature>
<comment type="caution">
    <text evidence="11">The sequence shown here is derived from an EMBL/GenBank/DDBJ whole genome shotgun (WGS) entry which is preliminary data.</text>
</comment>
<evidence type="ECO:0000256" key="5">
    <source>
        <dbReference type="ARBA" id="ARBA00022990"/>
    </source>
</evidence>
<comment type="subcellular location">
    <subcellularLocation>
        <location evidence="1">Nucleus</location>
    </subcellularLocation>
</comment>
<evidence type="ECO:0000256" key="3">
    <source>
        <dbReference type="ARBA" id="ARBA00022553"/>
    </source>
</evidence>
<evidence type="ECO:0000313" key="11">
    <source>
        <dbReference type="EMBL" id="RLV94422.1"/>
    </source>
</evidence>
<evidence type="ECO:0000256" key="7">
    <source>
        <dbReference type="ARBA" id="ARBA00023125"/>
    </source>
</evidence>
<feature type="compositionally biased region" description="Basic residues" evidence="10">
    <location>
        <begin position="232"/>
        <end position="242"/>
    </location>
</feature>
<dbReference type="SMART" id="SM00384">
    <property type="entry name" value="AT_hook"/>
    <property type="match status" value="3"/>
</dbReference>
<dbReference type="GO" id="GO:0000785">
    <property type="term" value="C:chromatin"/>
    <property type="evidence" value="ECO:0007669"/>
    <property type="project" value="InterPro"/>
</dbReference>
<organism evidence="11 12">
    <name type="scientific">Chloebia gouldiae</name>
    <name type="common">Gouldian finch</name>
    <name type="synonym">Erythrura gouldiae</name>
    <dbReference type="NCBI Taxonomy" id="44316"/>
    <lineage>
        <taxon>Eukaryota</taxon>
        <taxon>Metazoa</taxon>
        <taxon>Chordata</taxon>
        <taxon>Craniata</taxon>
        <taxon>Vertebrata</taxon>
        <taxon>Euteleostomi</taxon>
        <taxon>Archelosauria</taxon>
        <taxon>Archosauria</taxon>
        <taxon>Dinosauria</taxon>
        <taxon>Saurischia</taxon>
        <taxon>Theropoda</taxon>
        <taxon>Coelurosauria</taxon>
        <taxon>Aves</taxon>
        <taxon>Neognathae</taxon>
        <taxon>Neoaves</taxon>
        <taxon>Telluraves</taxon>
        <taxon>Australaves</taxon>
        <taxon>Passeriformes</taxon>
        <taxon>Passeroidea</taxon>
        <taxon>Passeridae</taxon>
        <taxon>Chloebia</taxon>
    </lineage>
</organism>
<name>A0A3L8S2N4_CHLGU</name>
<evidence type="ECO:0000256" key="10">
    <source>
        <dbReference type="SAM" id="MobiDB-lite"/>
    </source>
</evidence>
<keyword evidence="3" id="KW-0597">Phosphoprotein</keyword>
<feature type="compositionally biased region" description="Polar residues" evidence="10">
    <location>
        <begin position="180"/>
        <end position="199"/>
    </location>
</feature>
<feature type="compositionally biased region" description="Basic residues" evidence="10">
    <location>
        <begin position="257"/>
        <end position="268"/>
    </location>
</feature>
<keyword evidence="4" id="KW-0677">Repeat</keyword>
<evidence type="ECO:0000256" key="1">
    <source>
        <dbReference type="ARBA" id="ARBA00004123"/>
    </source>
</evidence>
<comment type="similarity">
    <text evidence="2">Belongs to the HMGA family.</text>
</comment>
<keyword evidence="9" id="KW-0539">Nucleus</keyword>
<keyword evidence="12" id="KW-1185">Reference proteome</keyword>
<dbReference type="GO" id="GO:0010557">
    <property type="term" value="P:positive regulation of macromolecule biosynthetic process"/>
    <property type="evidence" value="ECO:0007669"/>
    <property type="project" value="UniProtKB-ARBA"/>
</dbReference>
<accession>A0A3L8S2N4</accession>
<dbReference type="Proteomes" id="UP000276834">
    <property type="component" value="Unassembled WGS sequence"/>
</dbReference>
<dbReference type="EMBL" id="QUSF01000084">
    <property type="protein sequence ID" value="RLV94422.1"/>
    <property type="molecule type" value="Genomic_DNA"/>
</dbReference>
<proteinExistence type="inferred from homology"/>
<feature type="compositionally biased region" description="Polar residues" evidence="10">
    <location>
        <begin position="274"/>
        <end position="298"/>
    </location>
</feature>
<dbReference type="OrthoDB" id="9946651at2759"/>
<evidence type="ECO:0008006" key="13">
    <source>
        <dbReference type="Google" id="ProtNLM"/>
    </source>
</evidence>